<dbReference type="PANTHER" id="PTHR43793">
    <property type="entry name" value="FAD SYNTHASE"/>
    <property type="match status" value="1"/>
</dbReference>
<sequence length="458" mass="46959">MTAGPLVVVGDALLDEDIEGAADRLCPDAPVPVVRVGRHWQRPGGAGLAARLAARSAPDVVLISALGADEAGRRVAALLDGQVSLVALPMDGDTPRKTRVRAAGQPVVRLDRGEGTAATRPLTGDVPSALHGAGAVLVADYGRGTAAHADVRRYLARAAGRVPVVWDPHPRGAEPVPGVRLATPNLDEAEGLAGPGEPGELAERLRRRWGCDGVAVTLGADGAVLAEAGRVYRIPVPASARVPAGARPDTCGAGDRFASAVAAALWEGARPRDAVTVAVESAARFVAAGAATALSEPAREAPAGTASAFAVAERVRRHGGTLVATGGCFDLLHPGHVGLLARARSFGDALVVCLNSDDSVRGLKGPDRPIVPAEDRARLLLALSDVDAVVVFDEPSPAGVLERLAPDVWVKGGDYAGADLPEAEVVRRHGGRVELVPLVAGYSTTRLLTTTRNGEAKA</sequence>
<dbReference type="GO" id="GO:0016779">
    <property type="term" value="F:nucleotidyltransferase activity"/>
    <property type="evidence" value="ECO:0007669"/>
    <property type="project" value="UniProtKB-KW"/>
</dbReference>
<dbReference type="InterPro" id="IPR014729">
    <property type="entry name" value="Rossmann-like_a/b/a_fold"/>
</dbReference>
<dbReference type="InterPro" id="IPR029056">
    <property type="entry name" value="Ribokinase-like"/>
</dbReference>
<dbReference type="PANTHER" id="PTHR43793:SF2">
    <property type="entry name" value="BIFUNCTIONAL PROTEIN HLDE"/>
    <property type="match status" value="1"/>
</dbReference>
<dbReference type="UniPathway" id="UPA00958"/>
<dbReference type="PROSITE" id="PS00584">
    <property type="entry name" value="PFKB_KINASES_2"/>
    <property type="match status" value="1"/>
</dbReference>
<evidence type="ECO:0000256" key="6">
    <source>
        <dbReference type="ARBA" id="ARBA00023277"/>
    </source>
</evidence>
<dbReference type="InterPro" id="IPR011611">
    <property type="entry name" value="PfkB_dom"/>
</dbReference>
<evidence type="ECO:0000259" key="8">
    <source>
        <dbReference type="Pfam" id="PF01467"/>
    </source>
</evidence>
<evidence type="ECO:0000313" key="9">
    <source>
        <dbReference type="EMBL" id="RZQ60224.1"/>
    </source>
</evidence>
<dbReference type="Proteomes" id="UP000292003">
    <property type="component" value="Unassembled WGS sequence"/>
</dbReference>
<dbReference type="Gene3D" id="3.40.1190.20">
    <property type="match status" value="1"/>
</dbReference>
<evidence type="ECO:0000256" key="5">
    <source>
        <dbReference type="ARBA" id="ARBA00023268"/>
    </source>
</evidence>
<protein>
    <submittedName>
        <fullName evidence="9">Bifunctional heptose 7-phosphate kinase/heptose 1-phosphate adenyltransferase</fullName>
    </submittedName>
</protein>
<dbReference type="EMBL" id="SFCC01000018">
    <property type="protein sequence ID" value="RZQ60224.1"/>
    <property type="molecule type" value="Genomic_DNA"/>
</dbReference>
<evidence type="ECO:0000256" key="3">
    <source>
        <dbReference type="ARBA" id="ARBA00022695"/>
    </source>
</evidence>
<evidence type="ECO:0000313" key="10">
    <source>
        <dbReference type="Proteomes" id="UP000292003"/>
    </source>
</evidence>
<dbReference type="InterPro" id="IPR050385">
    <property type="entry name" value="Archaeal_FAD_synthase"/>
</dbReference>
<keyword evidence="4 9" id="KW-0418">Kinase</keyword>
<dbReference type="Pfam" id="PF00294">
    <property type="entry name" value="PfkB"/>
    <property type="match status" value="1"/>
</dbReference>
<name>A0A4Q7J2N8_9PSEU</name>
<dbReference type="SUPFAM" id="SSF53613">
    <property type="entry name" value="Ribokinase-like"/>
    <property type="match status" value="1"/>
</dbReference>
<evidence type="ECO:0000256" key="2">
    <source>
        <dbReference type="ARBA" id="ARBA00022679"/>
    </source>
</evidence>
<proteinExistence type="predicted"/>
<dbReference type="Pfam" id="PF01467">
    <property type="entry name" value="CTP_transf_like"/>
    <property type="match status" value="1"/>
</dbReference>
<evidence type="ECO:0000256" key="4">
    <source>
        <dbReference type="ARBA" id="ARBA00022777"/>
    </source>
</evidence>
<dbReference type="SUPFAM" id="SSF52374">
    <property type="entry name" value="Nucleotidylyl transferase"/>
    <property type="match status" value="1"/>
</dbReference>
<keyword evidence="6" id="KW-0119">Carbohydrate metabolism</keyword>
<organism evidence="9 10">
    <name type="scientific">Amycolatopsis suaedae</name>
    <dbReference type="NCBI Taxonomy" id="2510978"/>
    <lineage>
        <taxon>Bacteria</taxon>
        <taxon>Bacillati</taxon>
        <taxon>Actinomycetota</taxon>
        <taxon>Actinomycetes</taxon>
        <taxon>Pseudonocardiales</taxon>
        <taxon>Pseudonocardiaceae</taxon>
        <taxon>Amycolatopsis</taxon>
    </lineage>
</organism>
<accession>A0A4Q7J2N8</accession>
<feature type="domain" description="Cytidyltransferase-like" evidence="8">
    <location>
        <begin position="325"/>
        <end position="415"/>
    </location>
</feature>
<keyword evidence="2 9" id="KW-0808">Transferase</keyword>
<keyword evidence="5" id="KW-0511">Multifunctional enzyme</keyword>
<dbReference type="InterPro" id="IPR004821">
    <property type="entry name" value="Cyt_trans-like"/>
</dbReference>
<dbReference type="NCBIfam" id="TIGR00125">
    <property type="entry name" value="cyt_tran_rel"/>
    <property type="match status" value="1"/>
</dbReference>
<dbReference type="GO" id="GO:0016301">
    <property type="term" value="F:kinase activity"/>
    <property type="evidence" value="ECO:0007669"/>
    <property type="project" value="UniProtKB-KW"/>
</dbReference>
<dbReference type="RefSeq" id="WP_130478925.1">
    <property type="nucleotide sequence ID" value="NZ_SFCC01000018.1"/>
</dbReference>
<dbReference type="AlphaFoldDB" id="A0A4Q7J2N8"/>
<comment type="caution">
    <text evidence="9">The sequence shown here is derived from an EMBL/GenBank/DDBJ whole genome shotgun (WGS) entry which is preliminary data.</text>
</comment>
<keyword evidence="10" id="KW-1185">Reference proteome</keyword>
<feature type="domain" description="Carbohydrate kinase PfkB" evidence="7">
    <location>
        <begin position="6"/>
        <end position="293"/>
    </location>
</feature>
<keyword evidence="3" id="KW-0548">Nucleotidyltransferase</keyword>
<dbReference type="InterPro" id="IPR002173">
    <property type="entry name" value="Carboh/pur_kinase_PfkB_CS"/>
</dbReference>
<dbReference type="OrthoDB" id="9802794at2"/>
<reference evidence="9 10" key="1">
    <citation type="submission" date="2019-02" db="EMBL/GenBank/DDBJ databases">
        <title>Draft genome sequence of Amycolatopsis sp. 8-3EHSu isolated from roots of Suaeda maritima.</title>
        <authorList>
            <person name="Duangmal K."/>
            <person name="Chantavorakit T."/>
        </authorList>
    </citation>
    <scope>NUCLEOTIDE SEQUENCE [LARGE SCALE GENOMIC DNA]</scope>
    <source>
        <strain evidence="9 10">8-3EHSu</strain>
    </source>
</reference>
<evidence type="ECO:0000256" key="1">
    <source>
        <dbReference type="ARBA" id="ARBA00004713"/>
    </source>
</evidence>
<dbReference type="Gene3D" id="3.40.50.620">
    <property type="entry name" value="HUPs"/>
    <property type="match status" value="1"/>
</dbReference>
<evidence type="ECO:0000259" key="7">
    <source>
        <dbReference type="Pfam" id="PF00294"/>
    </source>
</evidence>
<comment type="pathway">
    <text evidence="1">Bacterial outer membrane biogenesis; LPS core biosynthesis.</text>
</comment>
<dbReference type="GO" id="GO:0009244">
    <property type="term" value="P:lipopolysaccharide core region biosynthetic process"/>
    <property type="evidence" value="ECO:0007669"/>
    <property type="project" value="UniProtKB-UniPathway"/>
</dbReference>
<gene>
    <name evidence="9" type="ORF">EWH70_30015</name>
</gene>